<evidence type="ECO:0000313" key="3">
    <source>
        <dbReference type="Proteomes" id="UP000218767"/>
    </source>
</evidence>
<reference evidence="3" key="1">
    <citation type="submission" date="2017-08" db="EMBL/GenBank/DDBJ databases">
        <title>A dynamic microbial community with high functional redundancy inhabits the cold, oxic subseafloor aquifer.</title>
        <authorList>
            <person name="Tully B.J."/>
            <person name="Wheat C.G."/>
            <person name="Glazer B.T."/>
            <person name="Huber J.A."/>
        </authorList>
    </citation>
    <scope>NUCLEOTIDE SEQUENCE [LARGE SCALE GENOMIC DNA]</scope>
</reference>
<feature type="signal peptide" evidence="1">
    <location>
        <begin position="1"/>
        <end position="22"/>
    </location>
</feature>
<evidence type="ECO:0000313" key="2">
    <source>
        <dbReference type="EMBL" id="PCI76999.1"/>
    </source>
</evidence>
<evidence type="ECO:0000256" key="1">
    <source>
        <dbReference type="SAM" id="SignalP"/>
    </source>
</evidence>
<dbReference type="Proteomes" id="UP000218767">
    <property type="component" value="Unassembled WGS sequence"/>
</dbReference>
<gene>
    <name evidence="2" type="ORF">COB20_09310</name>
</gene>
<proteinExistence type="predicted"/>
<sequence>MIKRYIITALVLIVLAPLNAGAAAWMTQSPTVGDTGEMPMAQMDMAGHDHESMMSSGQKQLMMDAHDHGSDDCDDYCMNCSNHCSSTAILSSSNDIFELDREFHKTLAGDTSNRAYLLFRPPIRA</sequence>
<feature type="chain" id="PRO_5013150572" description="DUF2946 domain-containing protein" evidence="1">
    <location>
        <begin position="23"/>
        <end position="125"/>
    </location>
</feature>
<accession>A0A2A4X4F0</accession>
<evidence type="ECO:0008006" key="4">
    <source>
        <dbReference type="Google" id="ProtNLM"/>
    </source>
</evidence>
<dbReference type="AlphaFoldDB" id="A0A2A4X4F0"/>
<dbReference type="EMBL" id="NVUL01000050">
    <property type="protein sequence ID" value="PCI76999.1"/>
    <property type="molecule type" value="Genomic_DNA"/>
</dbReference>
<protein>
    <recommendedName>
        <fullName evidence="4">DUF2946 domain-containing protein</fullName>
    </recommendedName>
</protein>
<name>A0A2A4X4F0_9GAMM</name>
<comment type="caution">
    <text evidence="2">The sequence shown here is derived from an EMBL/GenBank/DDBJ whole genome shotgun (WGS) entry which is preliminary data.</text>
</comment>
<keyword evidence="1" id="KW-0732">Signal</keyword>
<organism evidence="2 3">
    <name type="scientific">SAR86 cluster bacterium</name>
    <dbReference type="NCBI Taxonomy" id="2030880"/>
    <lineage>
        <taxon>Bacteria</taxon>
        <taxon>Pseudomonadati</taxon>
        <taxon>Pseudomonadota</taxon>
        <taxon>Gammaproteobacteria</taxon>
        <taxon>SAR86 cluster</taxon>
    </lineage>
</organism>